<dbReference type="InterPro" id="IPR000192">
    <property type="entry name" value="Aminotrans_V_dom"/>
</dbReference>
<keyword evidence="13" id="KW-1185">Reference proteome</keyword>
<dbReference type="AlphaFoldDB" id="A0AAN5C4K3"/>
<evidence type="ECO:0000256" key="9">
    <source>
        <dbReference type="RuleBase" id="RU004075"/>
    </source>
</evidence>
<evidence type="ECO:0000256" key="6">
    <source>
        <dbReference type="PIRNR" id="PIRNR000524"/>
    </source>
</evidence>
<name>A0AAN5C4K3_9BILA</name>
<keyword evidence="3" id="KW-0032">Aminotransferase</keyword>
<dbReference type="InterPro" id="IPR015424">
    <property type="entry name" value="PyrdxlP-dep_Trfase"/>
</dbReference>
<evidence type="ECO:0000256" key="3">
    <source>
        <dbReference type="ARBA" id="ARBA00022576"/>
    </source>
</evidence>
<feature type="modified residue" description="N6-(pyridoxal phosphate)lysine" evidence="8">
    <location>
        <position position="225"/>
    </location>
</feature>
<dbReference type="Pfam" id="PF00266">
    <property type="entry name" value="Aminotran_5"/>
    <property type="match status" value="1"/>
</dbReference>
<accession>A0AAN5C4K3</accession>
<evidence type="ECO:0000256" key="4">
    <source>
        <dbReference type="ARBA" id="ARBA00022679"/>
    </source>
</evidence>
<dbReference type="EC" id="2.6.1.44" evidence="6"/>
<reference evidence="13" key="1">
    <citation type="submission" date="2022-10" db="EMBL/GenBank/DDBJ databases">
        <title>Genome assembly of Pristionchus species.</title>
        <authorList>
            <person name="Yoshida K."/>
            <person name="Sommer R.J."/>
        </authorList>
    </citation>
    <scope>NUCLEOTIDE SEQUENCE [LARGE SCALE GENOMIC DNA]</scope>
    <source>
        <strain evidence="13">RS5460</strain>
    </source>
</reference>
<dbReference type="PROSITE" id="PS00595">
    <property type="entry name" value="AA_TRANSFER_CLASS_5"/>
    <property type="match status" value="1"/>
</dbReference>
<evidence type="ECO:0000259" key="11">
    <source>
        <dbReference type="Pfam" id="PF00266"/>
    </source>
</evidence>
<protein>
    <recommendedName>
        <fullName evidence="6">Alanine--glyoxylate aminotransferase</fullName>
        <ecNumber evidence="6">2.6.1.44</ecNumber>
    </recommendedName>
</protein>
<dbReference type="PIRSF" id="PIRSF000524">
    <property type="entry name" value="SPT"/>
    <property type="match status" value="1"/>
</dbReference>
<comment type="caution">
    <text evidence="12">The sequence shown here is derived from an EMBL/GenBank/DDBJ whole genome shotgun (WGS) entry which is preliminary data.</text>
</comment>
<dbReference type="GO" id="GO:0005777">
    <property type="term" value="C:peroxisome"/>
    <property type="evidence" value="ECO:0007669"/>
    <property type="project" value="TreeGrafter"/>
</dbReference>
<evidence type="ECO:0000256" key="8">
    <source>
        <dbReference type="PIRSR" id="PIRSR000524-50"/>
    </source>
</evidence>
<comment type="catalytic activity">
    <reaction evidence="6">
        <text>glyoxylate + L-alanine = glycine + pyruvate</text>
        <dbReference type="Rhea" id="RHEA:24248"/>
        <dbReference type="ChEBI" id="CHEBI:15361"/>
        <dbReference type="ChEBI" id="CHEBI:36655"/>
        <dbReference type="ChEBI" id="CHEBI:57305"/>
        <dbReference type="ChEBI" id="CHEBI:57972"/>
        <dbReference type="EC" id="2.6.1.44"/>
    </reaction>
</comment>
<evidence type="ECO:0000256" key="5">
    <source>
        <dbReference type="ARBA" id="ARBA00022898"/>
    </source>
</evidence>
<dbReference type="GO" id="GO:0004760">
    <property type="term" value="F:L-serine-pyruvate transaminase activity"/>
    <property type="evidence" value="ECO:0007669"/>
    <property type="project" value="TreeGrafter"/>
</dbReference>
<dbReference type="InterPro" id="IPR015421">
    <property type="entry name" value="PyrdxlP-dep_Trfase_major"/>
</dbReference>
<dbReference type="SUPFAM" id="SSF53383">
    <property type="entry name" value="PLP-dependent transferases"/>
    <property type="match status" value="1"/>
</dbReference>
<evidence type="ECO:0000256" key="10">
    <source>
        <dbReference type="RuleBase" id="RU004504"/>
    </source>
</evidence>
<feature type="domain" description="Aminotransferase class V" evidence="11">
    <location>
        <begin position="63"/>
        <end position="365"/>
    </location>
</feature>
<evidence type="ECO:0000313" key="13">
    <source>
        <dbReference type="Proteomes" id="UP001328107"/>
    </source>
</evidence>
<dbReference type="InterPro" id="IPR020578">
    <property type="entry name" value="Aminotrans_V_PyrdxlP_BS"/>
</dbReference>
<comment type="similarity">
    <text evidence="2 6 9">Belongs to the class-V pyridoxal-phosphate-dependent aminotransferase family.</text>
</comment>
<proteinExistence type="inferred from homology"/>
<evidence type="ECO:0000313" key="12">
    <source>
        <dbReference type="EMBL" id="GMR37068.1"/>
    </source>
</evidence>
<dbReference type="InterPro" id="IPR024169">
    <property type="entry name" value="SP_NH2Trfase/AEP_transaminase"/>
</dbReference>
<dbReference type="EMBL" id="BTRK01000002">
    <property type="protein sequence ID" value="GMR37068.1"/>
    <property type="molecule type" value="Genomic_DNA"/>
</dbReference>
<dbReference type="PANTHER" id="PTHR21152:SF40">
    <property type="entry name" value="ALANINE--GLYOXYLATE AMINOTRANSFERASE"/>
    <property type="match status" value="1"/>
</dbReference>
<dbReference type="Proteomes" id="UP001328107">
    <property type="component" value="Unassembled WGS sequence"/>
</dbReference>
<dbReference type="InterPro" id="IPR015422">
    <property type="entry name" value="PyrdxlP-dep_Trfase_small"/>
</dbReference>
<keyword evidence="5 6" id="KW-0663">Pyridoxal phosphate</keyword>
<evidence type="ECO:0000256" key="2">
    <source>
        <dbReference type="ARBA" id="ARBA00009236"/>
    </source>
</evidence>
<dbReference type="Gene3D" id="3.90.1150.10">
    <property type="entry name" value="Aspartate Aminotransferase, domain 1"/>
    <property type="match status" value="1"/>
</dbReference>
<dbReference type="GO" id="GO:0008453">
    <property type="term" value="F:alanine-glyoxylate transaminase activity"/>
    <property type="evidence" value="ECO:0007669"/>
    <property type="project" value="UniProtKB-EC"/>
</dbReference>
<dbReference type="GO" id="GO:0019265">
    <property type="term" value="P:glycine biosynthetic process, by transamination of glyoxylate"/>
    <property type="evidence" value="ECO:0007669"/>
    <property type="project" value="TreeGrafter"/>
</dbReference>
<dbReference type="Gene3D" id="3.40.640.10">
    <property type="entry name" value="Type I PLP-dependent aspartate aminotransferase-like (Major domain)"/>
    <property type="match status" value="1"/>
</dbReference>
<sequence length="405" mass="43932">MIARRFLSFHQRVFTSSLRVMSSIPPPECLFKDINIPNRQLFGPGPSTMPQVIGSTQAQPLLGHLHPEFVEIMSQVRLGLQYVFKTRNAYTLAVSGTGHAGMEAAILNLAERGETLLVAKAGIWGQRAADLGRRLGLKVEVVEVGDGQIVPLSAIEEAATRVKPAVIFVCHGESSTGIAQPLEGLSKIAHDNGGLLLVDTVASLGGAPFDMDALGVDCVYSATQKVLNAPPGLAPISFSDRAIQKIKKRKERVASFYFDALELGNYWGCDGEMRRYHHTAPISTVYALREALAIIAKKGIDTLIQQHLDTATGLYSQLGEAGLSMFVERKEDRLPCLHTVKVPEGVDWKGVQTALFQQGIEFAGGLGATTGKIFRIGTFGQNSEPEKAKEVVNKFIQVVKEQSKL</sequence>
<evidence type="ECO:0000256" key="7">
    <source>
        <dbReference type="PIRSR" id="PIRSR000524-1"/>
    </source>
</evidence>
<evidence type="ECO:0000256" key="1">
    <source>
        <dbReference type="ARBA" id="ARBA00001933"/>
    </source>
</evidence>
<gene>
    <name evidence="12" type="ORF">PMAYCL1PPCAC_07263</name>
</gene>
<comment type="cofactor">
    <cofactor evidence="1 6 8 10">
        <name>pyridoxal 5'-phosphate</name>
        <dbReference type="ChEBI" id="CHEBI:597326"/>
    </cofactor>
</comment>
<feature type="binding site" evidence="7">
    <location>
        <position position="375"/>
    </location>
    <ligand>
        <name>substrate</name>
    </ligand>
</feature>
<dbReference type="FunFam" id="3.40.640.10:FF:000027">
    <property type="entry name" value="Serine--pyruvate aminotransferase, mitochondrial"/>
    <property type="match status" value="1"/>
</dbReference>
<dbReference type="PANTHER" id="PTHR21152">
    <property type="entry name" value="AMINOTRANSFERASE CLASS V"/>
    <property type="match status" value="1"/>
</dbReference>
<keyword evidence="4" id="KW-0808">Transferase</keyword>
<organism evidence="12 13">
    <name type="scientific">Pristionchus mayeri</name>
    <dbReference type="NCBI Taxonomy" id="1317129"/>
    <lineage>
        <taxon>Eukaryota</taxon>
        <taxon>Metazoa</taxon>
        <taxon>Ecdysozoa</taxon>
        <taxon>Nematoda</taxon>
        <taxon>Chromadorea</taxon>
        <taxon>Rhabditida</taxon>
        <taxon>Rhabditina</taxon>
        <taxon>Diplogasteromorpha</taxon>
        <taxon>Diplogasteroidea</taxon>
        <taxon>Neodiplogasteridae</taxon>
        <taxon>Pristionchus</taxon>
    </lineage>
</organism>